<accession>A0A3N1HRH8</accession>
<evidence type="ECO:0000259" key="1">
    <source>
        <dbReference type="PROSITE" id="PS50943"/>
    </source>
</evidence>
<dbReference type="PANTHER" id="PTHR35010:SF2">
    <property type="entry name" value="BLL4672 PROTEIN"/>
    <property type="match status" value="1"/>
</dbReference>
<dbReference type="OrthoDB" id="3212310at2"/>
<reference evidence="2 3" key="1">
    <citation type="journal article" date="2015" name="Stand. Genomic Sci.">
        <title>Genomic Encyclopedia of Bacterial and Archaeal Type Strains, Phase III: the genomes of soil and plant-associated and newly described type strains.</title>
        <authorList>
            <person name="Whitman W.B."/>
            <person name="Woyke T."/>
            <person name="Klenk H.P."/>
            <person name="Zhou Y."/>
            <person name="Lilburn T.G."/>
            <person name="Beck B.J."/>
            <person name="De Vos P."/>
            <person name="Vandamme P."/>
            <person name="Eisen J.A."/>
            <person name="Garrity G."/>
            <person name="Hugenholtz P."/>
            <person name="Kyrpides N.C."/>
        </authorList>
    </citation>
    <scope>NUCLEOTIDE SEQUENCE [LARGE SCALE GENOMIC DNA]</scope>
    <source>
        <strain evidence="2 3">CECT 7306</strain>
    </source>
</reference>
<dbReference type="Pfam" id="PF13560">
    <property type="entry name" value="HTH_31"/>
    <property type="match status" value="1"/>
</dbReference>
<dbReference type="Pfam" id="PF17765">
    <property type="entry name" value="MLTR_LBD"/>
    <property type="match status" value="1"/>
</dbReference>
<dbReference type="InterPro" id="IPR041413">
    <property type="entry name" value="MLTR_LBD"/>
</dbReference>
<dbReference type="RefSeq" id="WP_123379184.1">
    <property type="nucleotide sequence ID" value="NZ_RJKN01000002.1"/>
</dbReference>
<evidence type="ECO:0000313" key="2">
    <source>
        <dbReference type="EMBL" id="ROP44982.1"/>
    </source>
</evidence>
<dbReference type="InterPro" id="IPR010982">
    <property type="entry name" value="Lambda_DNA-bd_dom_sf"/>
</dbReference>
<protein>
    <submittedName>
        <fullName evidence="2">Helix-turn-helix protein</fullName>
    </submittedName>
</protein>
<keyword evidence="3" id="KW-1185">Reference proteome</keyword>
<evidence type="ECO:0000313" key="3">
    <source>
        <dbReference type="Proteomes" id="UP000276232"/>
    </source>
</evidence>
<name>A0A3N1HRH8_9ACTN</name>
<dbReference type="Gene3D" id="3.30.450.180">
    <property type="match status" value="1"/>
</dbReference>
<gene>
    <name evidence="2" type="ORF">EDC03_1112</name>
</gene>
<dbReference type="InterPro" id="IPR001387">
    <property type="entry name" value="Cro/C1-type_HTH"/>
</dbReference>
<dbReference type="PANTHER" id="PTHR35010">
    <property type="entry name" value="BLL4672 PROTEIN-RELATED"/>
    <property type="match status" value="1"/>
</dbReference>
<dbReference type="GO" id="GO:0003677">
    <property type="term" value="F:DNA binding"/>
    <property type="evidence" value="ECO:0007669"/>
    <property type="project" value="InterPro"/>
</dbReference>
<feature type="domain" description="HTH cro/C1-type" evidence="1">
    <location>
        <begin position="32"/>
        <end position="84"/>
    </location>
</feature>
<organism evidence="2 3">
    <name type="scientific">Pseudokineococcus lusitanus</name>
    <dbReference type="NCBI Taxonomy" id="763993"/>
    <lineage>
        <taxon>Bacteria</taxon>
        <taxon>Bacillati</taxon>
        <taxon>Actinomycetota</taxon>
        <taxon>Actinomycetes</taxon>
        <taxon>Kineosporiales</taxon>
        <taxon>Kineosporiaceae</taxon>
        <taxon>Pseudokineococcus</taxon>
    </lineage>
</organism>
<dbReference type="Gene3D" id="1.10.260.40">
    <property type="entry name" value="lambda repressor-like DNA-binding domains"/>
    <property type="match status" value="1"/>
</dbReference>
<dbReference type="Proteomes" id="UP000276232">
    <property type="component" value="Unassembled WGS sequence"/>
</dbReference>
<proteinExistence type="predicted"/>
<dbReference type="AlphaFoldDB" id="A0A3N1HRH8"/>
<dbReference type="SMART" id="SM00530">
    <property type="entry name" value="HTH_XRE"/>
    <property type="match status" value="1"/>
</dbReference>
<comment type="caution">
    <text evidence="2">The sequence shown here is derived from an EMBL/GenBank/DDBJ whole genome shotgun (WGS) entry which is preliminary data.</text>
</comment>
<dbReference type="InParanoid" id="A0A3N1HRH8"/>
<dbReference type="PROSITE" id="PS50943">
    <property type="entry name" value="HTH_CROC1"/>
    <property type="match status" value="1"/>
</dbReference>
<dbReference type="EMBL" id="RJKN01000002">
    <property type="protein sequence ID" value="ROP44982.1"/>
    <property type="molecule type" value="Genomic_DNA"/>
</dbReference>
<dbReference type="CDD" id="cd00093">
    <property type="entry name" value="HTH_XRE"/>
    <property type="match status" value="1"/>
</dbReference>
<dbReference type="SUPFAM" id="SSF47413">
    <property type="entry name" value="lambda repressor-like DNA-binding domains"/>
    <property type="match status" value="1"/>
</dbReference>
<sequence length="286" mass="31168">MPRTRAELGAFLRSRRDALTPDRAGVPAVPGLRRVPGLRKEELAARAGVSPDYYSRLEQGRQAVVSPQVLDALAGALRLDAVERAHLHDLAAGRRRDDAPAPRPAPDPGLLRMMAGLDHLPVLVLGPRGEVLARNALAVAVLGAPLEPGTSLARYLFEYPAARERLVEWTEYAQASVASLRRETARRPQDRRLARLVASLRAADEDFSRWWEDHAVQDYVSSRKTFEHPVVGRLVFDVEFLRPATDPEQQLATYTAEPGSRTARALPLLAAGPAAPVALTDGVALG</sequence>